<keyword evidence="5" id="KW-1185">Reference proteome</keyword>
<dbReference type="GO" id="GO:0008770">
    <property type="term" value="F:[acyl-carrier-protein] phosphodiesterase activity"/>
    <property type="evidence" value="ECO:0007669"/>
    <property type="project" value="UniProtKB-EC"/>
</dbReference>
<dbReference type="RefSeq" id="WP_215238529.1">
    <property type="nucleotide sequence ID" value="NZ_CAJRAF010000002.1"/>
</dbReference>
<keyword evidence="3" id="KW-0443">Lipid metabolism</keyword>
<evidence type="ECO:0000313" key="4">
    <source>
        <dbReference type="EMBL" id="CAG4997710.1"/>
    </source>
</evidence>
<dbReference type="PANTHER" id="PTHR38764">
    <property type="entry name" value="ACYL CARRIER PROTEIN PHOSPHODIESTERASE"/>
    <property type="match status" value="1"/>
</dbReference>
<proteinExistence type="predicted"/>
<dbReference type="Pfam" id="PF04336">
    <property type="entry name" value="ACP_PD"/>
    <property type="match status" value="1"/>
</dbReference>
<dbReference type="GO" id="GO:0006633">
    <property type="term" value="P:fatty acid biosynthetic process"/>
    <property type="evidence" value="ECO:0007669"/>
    <property type="project" value="InterPro"/>
</dbReference>
<dbReference type="PANTHER" id="PTHR38764:SF1">
    <property type="entry name" value="ACYL CARRIER PROTEIN PHOSPHODIESTERASE"/>
    <property type="match status" value="1"/>
</dbReference>
<comment type="caution">
    <text evidence="4">The sequence shown here is derived from an EMBL/GenBank/DDBJ whole genome shotgun (WGS) entry which is preliminary data.</text>
</comment>
<gene>
    <name evidence="4" type="primary">acpH</name>
    <name evidence="4" type="ORF">DYBT9275_01835</name>
</gene>
<reference evidence="4" key="1">
    <citation type="submission" date="2021-04" db="EMBL/GenBank/DDBJ databases">
        <authorList>
            <person name="Rodrigo-Torres L."/>
            <person name="Arahal R. D."/>
            <person name="Lucena T."/>
        </authorList>
    </citation>
    <scope>NUCLEOTIDE SEQUENCE</scope>
    <source>
        <strain evidence="4">CECT 9275</strain>
    </source>
</reference>
<name>A0A916NBF1_9BACT</name>
<organism evidence="4 5">
    <name type="scientific">Dyadobacter helix</name>
    <dbReference type="NCBI Taxonomy" id="2822344"/>
    <lineage>
        <taxon>Bacteria</taxon>
        <taxon>Pseudomonadati</taxon>
        <taxon>Bacteroidota</taxon>
        <taxon>Cytophagia</taxon>
        <taxon>Cytophagales</taxon>
        <taxon>Spirosomataceae</taxon>
        <taxon>Dyadobacter</taxon>
    </lineage>
</organism>
<evidence type="ECO:0000256" key="3">
    <source>
        <dbReference type="ARBA" id="ARBA00023098"/>
    </source>
</evidence>
<evidence type="ECO:0000313" key="5">
    <source>
        <dbReference type="Proteomes" id="UP000680038"/>
    </source>
</evidence>
<dbReference type="InterPro" id="IPR007431">
    <property type="entry name" value="ACP_PD"/>
</dbReference>
<evidence type="ECO:0000256" key="1">
    <source>
        <dbReference type="ARBA" id="ARBA00022516"/>
    </source>
</evidence>
<dbReference type="EC" id="3.1.4.14" evidence="4"/>
<keyword evidence="2 4" id="KW-0378">Hydrolase</keyword>
<dbReference type="EMBL" id="CAJRAF010000002">
    <property type="protein sequence ID" value="CAG4997710.1"/>
    <property type="molecule type" value="Genomic_DNA"/>
</dbReference>
<sequence length="200" mass="23401">MNFLAHLLLSGDNERVILGNYAGDFIKGRLTVERTVNWDQDYLLGLRLHRYIDSFTDAHPAVREAKKMVSRLFGKLSGIIIDIYFDYFLAKHFFEISGQDLTFYAQQMYGVIERNENFLPAEMKPMLRSMIRQDWLAGYATFEGIDLTFQRMSGRASYLEPIRYAGLELRENELFYEKCFLQFYPQLSLAADNFIRTGHS</sequence>
<dbReference type="AlphaFoldDB" id="A0A916NBF1"/>
<keyword evidence="1" id="KW-0444">Lipid biosynthesis</keyword>
<evidence type="ECO:0000256" key="2">
    <source>
        <dbReference type="ARBA" id="ARBA00022801"/>
    </source>
</evidence>
<dbReference type="Proteomes" id="UP000680038">
    <property type="component" value="Unassembled WGS sequence"/>
</dbReference>
<accession>A0A916NBF1</accession>
<protein>
    <submittedName>
        <fullName evidence="4">Acyl carrier protein phosphodiesterase</fullName>
        <ecNumber evidence="4">3.1.4.14</ecNumber>
    </submittedName>
</protein>